<keyword evidence="4" id="KW-1185">Reference proteome</keyword>
<organism evidence="3 4">
    <name type="scientific">Agrococcus jenensis</name>
    <dbReference type="NCBI Taxonomy" id="46353"/>
    <lineage>
        <taxon>Bacteria</taxon>
        <taxon>Bacillati</taxon>
        <taxon>Actinomycetota</taxon>
        <taxon>Actinomycetes</taxon>
        <taxon>Micrococcales</taxon>
        <taxon>Microbacteriaceae</taxon>
        <taxon>Agrococcus</taxon>
    </lineage>
</organism>
<feature type="domain" description="DUF3097" evidence="2">
    <location>
        <begin position="34"/>
        <end position="89"/>
    </location>
</feature>
<evidence type="ECO:0000259" key="1">
    <source>
        <dbReference type="Pfam" id="PF11296"/>
    </source>
</evidence>
<gene>
    <name evidence="3" type="ORF">EDD26_2684</name>
</gene>
<dbReference type="Pfam" id="PF11296">
    <property type="entry name" value="DUF3097_C"/>
    <property type="match status" value="1"/>
</dbReference>
<dbReference type="Pfam" id="PF22845">
    <property type="entry name" value="DUF3097_N"/>
    <property type="match status" value="1"/>
</dbReference>
<protein>
    <recommendedName>
        <fullName evidence="5">DUF3097 family protein</fullName>
    </recommendedName>
</protein>
<dbReference type="AlphaFoldDB" id="A0A3N2AW85"/>
<name>A0A3N2AW85_9MICO</name>
<feature type="domain" description="DUF3097" evidence="1">
    <location>
        <begin position="118"/>
        <end position="283"/>
    </location>
</feature>
<dbReference type="InterPro" id="IPR053883">
    <property type="entry name" value="DUF3097_N"/>
</dbReference>
<dbReference type="Proteomes" id="UP000275456">
    <property type="component" value="Unassembled WGS sequence"/>
</dbReference>
<dbReference type="EMBL" id="RKHJ01000001">
    <property type="protein sequence ID" value="ROR67274.1"/>
    <property type="molecule type" value="Genomic_DNA"/>
</dbReference>
<reference evidence="3 4" key="1">
    <citation type="submission" date="2018-11" db="EMBL/GenBank/DDBJ databases">
        <title>Sequencing the genomes of 1000 actinobacteria strains.</title>
        <authorList>
            <person name="Klenk H.-P."/>
        </authorList>
    </citation>
    <scope>NUCLEOTIDE SEQUENCE [LARGE SCALE GENOMIC DNA]</scope>
    <source>
        <strain evidence="3 4">DSM 9580</strain>
    </source>
</reference>
<sequence>MPNDSLRIDWDAWGGDVLSPEARAARKPAPPKRVPAERDLVVERHDGWVGAVVRVETGNVHLEDRRGRVRAFPLGRGFFVDGVEVELVPAASRQQAATRTASGSRAVADVRARVALPSRILVEGVHDAELVEQVWGHDLRVEGVVVEPLHGADDLAGIVAEFAPTAERRLGILLDHLVRGSKETRIAEAVLRGPHGAHVRIVGHPFIDIWQAIKPARLGIPAWPDVPKGEDWKRGTLRRLGMPHESQEDVGRAWQRMRTRVRDWNDLEPALLARVEELIDFVTTNRH</sequence>
<accession>A0A3N2AW85</accession>
<evidence type="ECO:0000313" key="3">
    <source>
        <dbReference type="EMBL" id="ROR67274.1"/>
    </source>
</evidence>
<dbReference type="InterPro" id="IPR021447">
    <property type="entry name" value="DUF3097_C"/>
</dbReference>
<proteinExistence type="predicted"/>
<evidence type="ECO:0008006" key="5">
    <source>
        <dbReference type="Google" id="ProtNLM"/>
    </source>
</evidence>
<evidence type="ECO:0000259" key="2">
    <source>
        <dbReference type="Pfam" id="PF22845"/>
    </source>
</evidence>
<evidence type="ECO:0000313" key="4">
    <source>
        <dbReference type="Proteomes" id="UP000275456"/>
    </source>
</evidence>
<dbReference type="RefSeq" id="WP_425453452.1">
    <property type="nucleotide sequence ID" value="NZ_RKHJ01000001.1"/>
</dbReference>
<comment type="caution">
    <text evidence="3">The sequence shown here is derived from an EMBL/GenBank/DDBJ whole genome shotgun (WGS) entry which is preliminary data.</text>
</comment>